<dbReference type="InterPro" id="IPR036397">
    <property type="entry name" value="RNaseH_sf"/>
</dbReference>
<dbReference type="GO" id="GO:0003676">
    <property type="term" value="F:nucleic acid binding"/>
    <property type="evidence" value="ECO:0007669"/>
    <property type="project" value="InterPro"/>
</dbReference>
<protein>
    <recommendedName>
        <fullName evidence="3">Type II CRISPR RNA-guided endonuclease Cas9</fullName>
    </recommendedName>
</protein>
<dbReference type="RefSeq" id="WP_121127621.1">
    <property type="nucleotide sequence ID" value="NZ_JBHUFK010000020.1"/>
</dbReference>
<gene>
    <name evidence="1" type="ORF">D8M05_00605</name>
</gene>
<sequence length="219" mass="25486">MRYSIGLDIGISSVGWAVINLDKERIEDLNSRVFDVAENPKNGSLLATPRREARSARRRIRRRRYRVGRVRDFIIKKGLLSEIQANQLYNWEEEDFDIWLIRVNGVERKLTDREFARILIHYAKNRGFKSNRKSETKAGEAGVLLQAVKENATLMEENNYRTVAEMLVLDEKFNGRKRNKGGDYSHVLARTDIELGFCQISVLICRNARQLVQNVYRQA</sequence>
<dbReference type="Gene3D" id="3.30.420.10">
    <property type="entry name" value="Ribonuclease H-like superfamily/Ribonuclease H"/>
    <property type="match status" value="1"/>
</dbReference>
<reference evidence="1 2" key="1">
    <citation type="journal article" date="2015" name="Antonie Van Leeuwenhoek">
        <title>Oceanobacillus bengalensis sp. nov., a bacterium isolated from seawater of the Bay of Bengal.</title>
        <authorList>
            <person name="Yongchang O."/>
            <person name="Xiang W."/>
            <person name="Wang G."/>
        </authorList>
    </citation>
    <scope>NUCLEOTIDE SEQUENCE [LARGE SCALE GENOMIC DNA]</scope>
    <source>
        <strain evidence="1 2">MCCC 1K00260</strain>
    </source>
</reference>
<evidence type="ECO:0008006" key="3">
    <source>
        <dbReference type="Google" id="ProtNLM"/>
    </source>
</evidence>
<name>A0A494Z9A8_9BACI</name>
<dbReference type="AlphaFoldDB" id="A0A494Z9A8"/>
<evidence type="ECO:0000313" key="2">
    <source>
        <dbReference type="Proteomes" id="UP000281813"/>
    </source>
</evidence>
<organism evidence="1 2">
    <name type="scientific">Oceanobacillus bengalensis</name>
    <dbReference type="NCBI Taxonomy" id="1435466"/>
    <lineage>
        <taxon>Bacteria</taxon>
        <taxon>Bacillati</taxon>
        <taxon>Bacillota</taxon>
        <taxon>Bacilli</taxon>
        <taxon>Bacillales</taxon>
        <taxon>Bacillaceae</taxon>
        <taxon>Oceanobacillus</taxon>
    </lineage>
</organism>
<accession>A0A494Z9A8</accession>
<dbReference type="GO" id="GO:0004519">
    <property type="term" value="F:endonuclease activity"/>
    <property type="evidence" value="ECO:0007669"/>
    <property type="project" value="InterPro"/>
</dbReference>
<dbReference type="NCBIfam" id="TIGR01865">
    <property type="entry name" value="cas_Csn1"/>
    <property type="match status" value="1"/>
</dbReference>
<comment type="caution">
    <text evidence="1">The sequence shown here is derived from an EMBL/GenBank/DDBJ whole genome shotgun (WGS) entry which is preliminary data.</text>
</comment>
<proteinExistence type="predicted"/>
<dbReference type="InterPro" id="IPR028629">
    <property type="entry name" value="Cas9"/>
</dbReference>
<keyword evidence="2" id="KW-1185">Reference proteome</keyword>
<dbReference type="OrthoDB" id="2974795at2"/>
<dbReference type="EMBL" id="RBZO01000001">
    <property type="protein sequence ID" value="RKQ18649.1"/>
    <property type="molecule type" value="Genomic_DNA"/>
</dbReference>
<dbReference type="Proteomes" id="UP000281813">
    <property type="component" value="Unassembled WGS sequence"/>
</dbReference>
<evidence type="ECO:0000313" key="1">
    <source>
        <dbReference type="EMBL" id="RKQ18649.1"/>
    </source>
</evidence>